<comment type="similarity">
    <text evidence="1">Belongs to the sigma-70 factor family. ECF subfamily.</text>
</comment>
<dbReference type="SUPFAM" id="SSF88659">
    <property type="entry name" value="Sigma3 and sigma4 domains of RNA polymerase sigma factors"/>
    <property type="match status" value="1"/>
</dbReference>
<dbReference type="EMBL" id="BOMV01000060">
    <property type="protein sequence ID" value="GIE98108.1"/>
    <property type="molecule type" value="Genomic_DNA"/>
</dbReference>
<dbReference type="InterPro" id="IPR036388">
    <property type="entry name" value="WH-like_DNA-bd_sf"/>
</dbReference>
<reference evidence="7" key="1">
    <citation type="submission" date="2021-01" db="EMBL/GenBank/DDBJ databases">
        <title>Whole genome shotgun sequence of Actinoplanes rishiriensis NBRC 108556.</title>
        <authorList>
            <person name="Komaki H."/>
            <person name="Tamura T."/>
        </authorList>
    </citation>
    <scope>NUCLEOTIDE SEQUENCE</scope>
    <source>
        <strain evidence="7">NBRC 108556</strain>
    </source>
</reference>
<dbReference type="GO" id="GO:0003677">
    <property type="term" value="F:DNA binding"/>
    <property type="evidence" value="ECO:0007669"/>
    <property type="project" value="InterPro"/>
</dbReference>
<dbReference type="InterPro" id="IPR007627">
    <property type="entry name" value="RNA_pol_sigma70_r2"/>
</dbReference>
<dbReference type="SUPFAM" id="SSF88946">
    <property type="entry name" value="Sigma2 domain of RNA polymerase sigma factors"/>
    <property type="match status" value="1"/>
</dbReference>
<dbReference type="RefSeq" id="WP_203785144.1">
    <property type="nucleotide sequence ID" value="NZ_BOMV01000060.1"/>
</dbReference>
<feature type="domain" description="RNA polymerase sigma-70 region 2" evidence="5">
    <location>
        <begin position="22"/>
        <end position="88"/>
    </location>
</feature>
<evidence type="ECO:0000313" key="8">
    <source>
        <dbReference type="Proteomes" id="UP000636960"/>
    </source>
</evidence>
<dbReference type="AlphaFoldDB" id="A0A919MWR5"/>
<proteinExistence type="inferred from homology"/>
<dbReference type="InterPro" id="IPR013325">
    <property type="entry name" value="RNA_pol_sigma_r2"/>
</dbReference>
<evidence type="ECO:0000259" key="6">
    <source>
        <dbReference type="Pfam" id="PF08281"/>
    </source>
</evidence>
<dbReference type="InterPro" id="IPR039425">
    <property type="entry name" value="RNA_pol_sigma-70-like"/>
</dbReference>
<dbReference type="NCBIfam" id="TIGR02937">
    <property type="entry name" value="sigma70-ECF"/>
    <property type="match status" value="1"/>
</dbReference>
<organism evidence="7 8">
    <name type="scientific">Paractinoplanes rishiriensis</name>
    <dbReference type="NCBI Taxonomy" id="1050105"/>
    <lineage>
        <taxon>Bacteria</taxon>
        <taxon>Bacillati</taxon>
        <taxon>Actinomycetota</taxon>
        <taxon>Actinomycetes</taxon>
        <taxon>Micromonosporales</taxon>
        <taxon>Micromonosporaceae</taxon>
        <taxon>Paractinoplanes</taxon>
    </lineage>
</organism>
<keyword evidence="2" id="KW-0805">Transcription regulation</keyword>
<comment type="caution">
    <text evidence="7">The sequence shown here is derived from an EMBL/GenBank/DDBJ whole genome shotgun (WGS) entry which is preliminary data.</text>
</comment>
<dbReference type="PANTHER" id="PTHR43133:SF66">
    <property type="entry name" value="ECF RNA POLYMERASE SIGMA FACTOR SIGK"/>
    <property type="match status" value="1"/>
</dbReference>
<keyword evidence="4" id="KW-0804">Transcription</keyword>
<keyword evidence="3" id="KW-0731">Sigma factor</keyword>
<evidence type="ECO:0000256" key="4">
    <source>
        <dbReference type="ARBA" id="ARBA00023163"/>
    </source>
</evidence>
<evidence type="ECO:0000256" key="2">
    <source>
        <dbReference type="ARBA" id="ARBA00023015"/>
    </source>
</evidence>
<evidence type="ECO:0000313" key="7">
    <source>
        <dbReference type="EMBL" id="GIE98108.1"/>
    </source>
</evidence>
<dbReference type="GO" id="GO:0016987">
    <property type="term" value="F:sigma factor activity"/>
    <property type="evidence" value="ECO:0007669"/>
    <property type="project" value="UniProtKB-KW"/>
</dbReference>
<accession>A0A919MWR5</accession>
<name>A0A919MWR5_9ACTN</name>
<feature type="domain" description="RNA polymerase sigma factor 70 region 4 type 2" evidence="6">
    <location>
        <begin position="121"/>
        <end position="172"/>
    </location>
</feature>
<dbReference type="Gene3D" id="1.10.1740.10">
    <property type="match status" value="1"/>
</dbReference>
<dbReference type="InterPro" id="IPR014284">
    <property type="entry name" value="RNA_pol_sigma-70_dom"/>
</dbReference>
<evidence type="ECO:0000259" key="5">
    <source>
        <dbReference type="Pfam" id="PF04542"/>
    </source>
</evidence>
<gene>
    <name evidence="7" type="ORF">Ari01nite_55730</name>
</gene>
<keyword evidence="8" id="KW-1185">Reference proteome</keyword>
<protein>
    <submittedName>
        <fullName evidence="7">RNA polymerase sigma24 factor</fullName>
    </submittedName>
</protein>
<evidence type="ECO:0000256" key="1">
    <source>
        <dbReference type="ARBA" id="ARBA00010641"/>
    </source>
</evidence>
<dbReference type="Pfam" id="PF04542">
    <property type="entry name" value="Sigma70_r2"/>
    <property type="match status" value="1"/>
</dbReference>
<dbReference type="InterPro" id="IPR013249">
    <property type="entry name" value="RNA_pol_sigma70_r4_t2"/>
</dbReference>
<evidence type="ECO:0000256" key="3">
    <source>
        <dbReference type="ARBA" id="ARBA00023082"/>
    </source>
</evidence>
<dbReference type="InterPro" id="IPR013324">
    <property type="entry name" value="RNA_pol_sigma_r3/r4-like"/>
</dbReference>
<dbReference type="Gene3D" id="1.10.10.10">
    <property type="entry name" value="Winged helix-like DNA-binding domain superfamily/Winged helix DNA-binding domain"/>
    <property type="match status" value="1"/>
</dbReference>
<dbReference type="GO" id="GO:0006352">
    <property type="term" value="P:DNA-templated transcription initiation"/>
    <property type="evidence" value="ECO:0007669"/>
    <property type="project" value="InterPro"/>
</dbReference>
<dbReference type="Proteomes" id="UP000636960">
    <property type="component" value="Unassembled WGS sequence"/>
</dbReference>
<dbReference type="PANTHER" id="PTHR43133">
    <property type="entry name" value="RNA POLYMERASE ECF-TYPE SIGMA FACTO"/>
    <property type="match status" value="1"/>
</dbReference>
<dbReference type="Pfam" id="PF08281">
    <property type="entry name" value="Sigma70_r4_2"/>
    <property type="match status" value="1"/>
</dbReference>
<sequence length="202" mass="22050">MEQLTALVSAARDGDEAAFAELYNTVQPGLLRYLRALVGQDAEDVASETWLQISRELPWFRGRGSRFRTWVATVARRRALEHLRARDRQTGAAVPSDEVDLLPTTDHQTESEAVAAVGTDAALRLIMSLPPDQAEAVLLRVVLDLDATESGRVLGKRAGAVRIAAHRGLRRLEDILERRAAAGTLRSEAIITPRTGRTGAPP</sequence>